<evidence type="ECO:0000313" key="2">
    <source>
        <dbReference type="Proteomes" id="UP001595665"/>
    </source>
</evidence>
<name>A0ABV7PGU3_9BURK</name>
<dbReference type="RefSeq" id="WP_379733042.1">
    <property type="nucleotide sequence ID" value="NZ_JBHRVV010000001.1"/>
</dbReference>
<reference evidence="2" key="1">
    <citation type="journal article" date="2019" name="Int. J. Syst. Evol. Microbiol.">
        <title>The Global Catalogue of Microorganisms (GCM) 10K type strain sequencing project: providing services to taxonomists for standard genome sequencing and annotation.</title>
        <authorList>
            <consortium name="The Broad Institute Genomics Platform"/>
            <consortium name="The Broad Institute Genome Sequencing Center for Infectious Disease"/>
            <person name="Wu L."/>
            <person name="Ma J."/>
        </authorList>
    </citation>
    <scope>NUCLEOTIDE SEQUENCE [LARGE SCALE GENOMIC DNA]</scope>
    <source>
        <strain evidence="2">CCM 7480</strain>
    </source>
</reference>
<dbReference type="InterPro" id="IPR032092">
    <property type="entry name" value="PilW"/>
</dbReference>
<keyword evidence="2" id="KW-1185">Reference proteome</keyword>
<comment type="caution">
    <text evidence="1">The sequence shown here is derived from an EMBL/GenBank/DDBJ whole genome shotgun (WGS) entry which is preliminary data.</text>
</comment>
<protein>
    <submittedName>
        <fullName evidence="1">PilW family protein</fullName>
    </submittedName>
</protein>
<accession>A0ABV7PGU3</accession>
<sequence length="313" mass="32039">MSARPRQQGMSIAELLVAMSLGLGVLLAGSTLLTGANAAYVGHADAAGIDDGGRYALELIGRAVRQGAFADIERYGAAGPGHGQPASIGGLDNHSIGKTSFGIDSPLPGAVNGSDVLAVRYAGAGAGPDGDGSVLNCAGFPVHDTEDGWSIFYVARNGDGVAELRCKYRGTSNWSADAVVSNVDGFQVLYGIDSDTPRDGVANRYVNAGALAALDAALVLSGANPAALAAERNEKTWWKRVVSVKVALLLHGERPLTGPAPPARYELFGTEYGSAHGSSDPGVSLQEAVLAARDGPRPRRLFTAVYAAGAALP</sequence>
<organism evidence="1 2">
    <name type="scientific">Massilia haematophila</name>
    <dbReference type="NCBI Taxonomy" id="457923"/>
    <lineage>
        <taxon>Bacteria</taxon>
        <taxon>Pseudomonadati</taxon>
        <taxon>Pseudomonadota</taxon>
        <taxon>Betaproteobacteria</taxon>
        <taxon>Burkholderiales</taxon>
        <taxon>Oxalobacteraceae</taxon>
        <taxon>Telluria group</taxon>
        <taxon>Massilia</taxon>
    </lineage>
</organism>
<dbReference type="Pfam" id="PF16074">
    <property type="entry name" value="PilW"/>
    <property type="match status" value="1"/>
</dbReference>
<dbReference type="Proteomes" id="UP001595665">
    <property type="component" value="Unassembled WGS sequence"/>
</dbReference>
<proteinExistence type="predicted"/>
<gene>
    <name evidence="1" type="ORF">ACFOPH_01620</name>
</gene>
<evidence type="ECO:0000313" key="1">
    <source>
        <dbReference type="EMBL" id="MFC3456952.1"/>
    </source>
</evidence>
<dbReference type="EMBL" id="JBHRVV010000001">
    <property type="protein sequence ID" value="MFC3456952.1"/>
    <property type="molecule type" value="Genomic_DNA"/>
</dbReference>